<sequence length="103" mass="12015">MEFSSEHDAYKFYFAYAKCKKEHRPFMCTNCKAKFCIHLDQTSGKWQVIIMLGVMIIVSLIRSYCGLSSVDKAHMDSLKDFFNHIEQYRQSKVQNGDVMDTLS</sequence>
<feature type="transmembrane region" description="Helical" evidence="1">
    <location>
        <begin position="46"/>
        <end position="65"/>
    </location>
</feature>
<proteinExistence type="predicted"/>
<dbReference type="AlphaFoldDB" id="A0A151RVG2"/>
<keyword evidence="1" id="KW-0472">Membrane</keyword>
<name>A0A151RVG2_CAJCA</name>
<organism evidence="2 3">
    <name type="scientific">Cajanus cajan</name>
    <name type="common">Pigeon pea</name>
    <name type="synonym">Cajanus indicus</name>
    <dbReference type="NCBI Taxonomy" id="3821"/>
    <lineage>
        <taxon>Eukaryota</taxon>
        <taxon>Viridiplantae</taxon>
        <taxon>Streptophyta</taxon>
        <taxon>Embryophyta</taxon>
        <taxon>Tracheophyta</taxon>
        <taxon>Spermatophyta</taxon>
        <taxon>Magnoliopsida</taxon>
        <taxon>eudicotyledons</taxon>
        <taxon>Gunneridae</taxon>
        <taxon>Pentapetalae</taxon>
        <taxon>rosids</taxon>
        <taxon>fabids</taxon>
        <taxon>Fabales</taxon>
        <taxon>Fabaceae</taxon>
        <taxon>Papilionoideae</taxon>
        <taxon>50 kb inversion clade</taxon>
        <taxon>NPAAA clade</taxon>
        <taxon>indigoferoid/millettioid clade</taxon>
        <taxon>Phaseoleae</taxon>
        <taxon>Cajanus</taxon>
    </lineage>
</organism>
<reference evidence="2" key="1">
    <citation type="journal article" date="2012" name="Nat. Biotechnol.">
        <title>Draft genome sequence of pigeonpea (Cajanus cajan), an orphan legume crop of resource-poor farmers.</title>
        <authorList>
            <person name="Varshney R.K."/>
            <person name="Chen W."/>
            <person name="Li Y."/>
            <person name="Bharti A.K."/>
            <person name="Saxena R.K."/>
            <person name="Schlueter J.A."/>
            <person name="Donoghue M.T."/>
            <person name="Azam S."/>
            <person name="Fan G."/>
            <person name="Whaley A.M."/>
            <person name="Farmer A.D."/>
            <person name="Sheridan J."/>
            <person name="Iwata A."/>
            <person name="Tuteja R."/>
            <person name="Penmetsa R.V."/>
            <person name="Wu W."/>
            <person name="Upadhyaya H.D."/>
            <person name="Yang S.P."/>
            <person name="Shah T."/>
            <person name="Saxena K.B."/>
            <person name="Michael T."/>
            <person name="McCombie W.R."/>
            <person name="Yang B."/>
            <person name="Zhang G."/>
            <person name="Yang H."/>
            <person name="Wang J."/>
            <person name="Spillane C."/>
            <person name="Cook D.R."/>
            <person name="May G.D."/>
            <person name="Xu X."/>
            <person name="Jackson S.A."/>
        </authorList>
    </citation>
    <scope>NUCLEOTIDE SEQUENCE [LARGE SCALE GENOMIC DNA]</scope>
</reference>
<keyword evidence="1" id="KW-0812">Transmembrane</keyword>
<keyword evidence="3" id="KW-1185">Reference proteome</keyword>
<evidence type="ECO:0000313" key="2">
    <source>
        <dbReference type="EMBL" id="KYP46533.1"/>
    </source>
</evidence>
<protein>
    <submittedName>
        <fullName evidence="2">Uncharacterized protein</fullName>
    </submittedName>
</protein>
<dbReference type="Gramene" id="C.cajan_32278.t">
    <property type="protein sequence ID" value="C.cajan_32278.t"/>
    <property type="gene ID" value="C.cajan_32278"/>
</dbReference>
<accession>A0A151RVG2</accession>
<keyword evidence="1" id="KW-1133">Transmembrane helix</keyword>
<gene>
    <name evidence="2" type="ORF">KK1_031883</name>
</gene>
<dbReference type="EMBL" id="KQ483555">
    <property type="protein sequence ID" value="KYP46533.1"/>
    <property type="molecule type" value="Genomic_DNA"/>
</dbReference>
<evidence type="ECO:0000256" key="1">
    <source>
        <dbReference type="SAM" id="Phobius"/>
    </source>
</evidence>
<dbReference type="Proteomes" id="UP000075243">
    <property type="component" value="Unassembled WGS sequence"/>
</dbReference>
<evidence type="ECO:0000313" key="3">
    <source>
        <dbReference type="Proteomes" id="UP000075243"/>
    </source>
</evidence>